<dbReference type="Gene3D" id="3.30.420.40">
    <property type="match status" value="2"/>
</dbReference>
<evidence type="ECO:0000259" key="7">
    <source>
        <dbReference type="Pfam" id="PF00370"/>
    </source>
</evidence>
<dbReference type="SUPFAM" id="SSF53067">
    <property type="entry name" value="Actin-like ATPase domain"/>
    <property type="match status" value="1"/>
</dbReference>
<comment type="similarity">
    <text evidence="1">Belongs to the FGGY kinase family.</text>
</comment>
<evidence type="ECO:0000313" key="8">
    <source>
        <dbReference type="EMBL" id="SVC14861.1"/>
    </source>
</evidence>
<keyword evidence="4" id="KW-0418">Kinase</keyword>
<dbReference type="InterPro" id="IPR043129">
    <property type="entry name" value="ATPase_NBD"/>
</dbReference>
<proteinExistence type="inferred from homology"/>
<evidence type="ECO:0000256" key="3">
    <source>
        <dbReference type="ARBA" id="ARBA00022741"/>
    </source>
</evidence>
<keyword evidence="2" id="KW-0808">Transferase</keyword>
<dbReference type="EMBL" id="UINC01076061">
    <property type="protein sequence ID" value="SVC14861.1"/>
    <property type="molecule type" value="Genomic_DNA"/>
</dbReference>
<accession>A0A382JWC9</accession>
<evidence type="ECO:0000256" key="2">
    <source>
        <dbReference type="ARBA" id="ARBA00022679"/>
    </source>
</evidence>
<gene>
    <name evidence="8" type="ORF">METZ01_LOCUS267715</name>
</gene>
<feature type="domain" description="Carbohydrate kinase FGGY N-terminal" evidence="7">
    <location>
        <begin position="7"/>
        <end position="250"/>
    </location>
</feature>
<name>A0A382JWC9_9ZZZZ</name>
<reference evidence="8" key="1">
    <citation type="submission" date="2018-05" db="EMBL/GenBank/DDBJ databases">
        <authorList>
            <person name="Lanie J.A."/>
            <person name="Ng W.-L."/>
            <person name="Kazmierczak K.M."/>
            <person name="Andrzejewski T.M."/>
            <person name="Davidsen T.M."/>
            <person name="Wayne K.J."/>
            <person name="Tettelin H."/>
            <person name="Glass J.I."/>
            <person name="Rusch D."/>
            <person name="Podicherti R."/>
            <person name="Tsui H.-C.T."/>
            <person name="Winkler M.E."/>
        </authorList>
    </citation>
    <scope>NUCLEOTIDE SEQUENCE</scope>
</reference>
<organism evidence="8">
    <name type="scientific">marine metagenome</name>
    <dbReference type="NCBI Taxonomy" id="408172"/>
    <lineage>
        <taxon>unclassified sequences</taxon>
        <taxon>metagenomes</taxon>
        <taxon>ecological metagenomes</taxon>
    </lineage>
</organism>
<dbReference type="FunFam" id="3.30.420.40:FF:000008">
    <property type="entry name" value="Glycerol kinase"/>
    <property type="match status" value="1"/>
</dbReference>
<evidence type="ECO:0000256" key="1">
    <source>
        <dbReference type="ARBA" id="ARBA00009156"/>
    </source>
</evidence>
<evidence type="ECO:0000256" key="6">
    <source>
        <dbReference type="ARBA" id="ARBA00022840"/>
    </source>
</evidence>
<feature type="non-terminal residue" evidence="8">
    <location>
        <position position="272"/>
    </location>
</feature>
<dbReference type="GO" id="GO:0005829">
    <property type="term" value="C:cytosol"/>
    <property type="evidence" value="ECO:0007669"/>
    <property type="project" value="TreeGrafter"/>
</dbReference>
<dbReference type="Pfam" id="PF00370">
    <property type="entry name" value="FGGY_N"/>
    <property type="match status" value="1"/>
</dbReference>
<dbReference type="InterPro" id="IPR018484">
    <property type="entry name" value="FGGY_N"/>
</dbReference>
<dbReference type="GO" id="GO:0019563">
    <property type="term" value="P:glycerol catabolic process"/>
    <property type="evidence" value="ECO:0007669"/>
    <property type="project" value="TreeGrafter"/>
</dbReference>
<dbReference type="PANTHER" id="PTHR10196:SF69">
    <property type="entry name" value="GLYCEROL KINASE"/>
    <property type="match status" value="1"/>
</dbReference>
<evidence type="ECO:0000256" key="4">
    <source>
        <dbReference type="ARBA" id="ARBA00022777"/>
    </source>
</evidence>
<keyword evidence="5" id="KW-0319">Glycerol metabolism</keyword>
<dbReference type="PANTHER" id="PTHR10196">
    <property type="entry name" value="SUGAR KINASE"/>
    <property type="match status" value="1"/>
</dbReference>
<evidence type="ECO:0000256" key="5">
    <source>
        <dbReference type="ARBA" id="ARBA00022798"/>
    </source>
</evidence>
<protein>
    <recommendedName>
        <fullName evidence="7">Carbohydrate kinase FGGY N-terminal domain-containing protein</fullName>
    </recommendedName>
</protein>
<dbReference type="AlphaFoldDB" id="A0A382JWC9"/>
<keyword evidence="3" id="KW-0547">Nucleotide-binding</keyword>
<sequence length="272" mass="30026">MSKVPSVLAIDQGTTGTTCIVLGQTGEVMGRAYSEFPQYFPRPGWVEHDPMEIWKITQKVAKLAIKEARTAEILGVGITNQRETVVLWNKETLKPLTRAIVWQDRRTIDICSEIKKKGYESKIRAKTGLVLDPYFSATKVMWLFRKNPNLRALAEAGEVAIGTVDSWLIARLTDGNAHVTDPTNASRTLLYNLEETSWDPWLMEIMGIPDTALPEIRPSSGFFGSICPETIGLDVPICGVAGDQQAALYGQGCWSEGLAKNTYGTGAFLLMN</sequence>
<keyword evidence="6" id="KW-0067">ATP-binding</keyword>
<dbReference type="GO" id="GO:0004370">
    <property type="term" value="F:glycerol kinase activity"/>
    <property type="evidence" value="ECO:0007669"/>
    <property type="project" value="TreeGrafter"/>
</dbReference>
<dbReference type="GO" id="GO:0005524">
    <property type="term" value="F:ATP binding"/>
    <property type="evidence" value="ECO:0007669"/>
    <property type="project" value="UniProtKB-KW"/>
</dbReference>